<feature type="domain" description="MaoC-like" evidence="4">
    <location>
        <begin position="561"/>
        <end position="661"/>
    </location>
</feature>
<dbReference type="Pfam" id="PF00171">
    <property type="entry name" value="Aldedh"/>
    <property type="match status" value="1"/>
</dbReference>
<protein>
    <submittedName>
        <fullName evidence="5">3,4-dehydroadipyl-CoA semialdehyde dehydrogenase</fullName>
        <ecNumber evidence="5">1.2.1.77</ecNumber>
    </submittedName>
</protein>
<dbReference type="SUPFAM" id="SSF54637">
    <property type="entry name" value="Thioesterase/thiol ester dehydrase-isomerase"/>
    <property type="match status" value="1"/>
</dbReference>
<dbReference type="InterPro" id="IPR029069">
    <property type="entry name" value="HotDog_dom_sf"/>
</dbReference>
<dbReference type="InterPro" id="IPR002539">
    <property type="entry name" value="MaoC-like_dom"/>
</dbReference>
<evidence type="ECO:0000259" key="3">
    <source>
        <dbReference type="Pfam" id="PF00171"/>
    </source>
</evidence>
<dbReference type="AlphaFoldDB" id="A0A239X774"/>
<organism evidence="5 6">
    <name type="scientific">Chryseobacterium taklimakanense</name>
    <dbReference type="NCBI Taxonomy" id="536441"/>
    <lineage>
        <taxon>Bacteria</taxon>
        <taxon>Pseudomonadati</taxon>
        <taxon>Bacteroidota</taxon>
        <taxon>Flavobacteriia</taxon>
        <taxon>Flavobacteriales</taxon>
        <taxon>Weeksellaceae</taxon>
        <taxon>Chryseobacterium group</taxon>
        <taxon>Chryseobacterium</taxon>
    </lineage>
</organism>
<dbReference type="EMBL" id="LT906465">
    <property type="protein sequence ID" value="SNV42527.1"/>
    <property type="molecule type" value="Genomic_DNA"/>
</dbReference>
<dbReference type="InterPro" id="IPR016163">
    <property type="entry name" value="Ald_DH_C"/>
</dbReference>
<gene>
    <name evidence="5" type="primary">boxD</name>
    <name evidence="5" type="ORF">SAMEA4412677_01101</name>
</gene>
<dbReference type="Pfam" id="PF01575">
    <property type="entry name" value="MaoC_dehydratas"/>
    <property type="match status" value="1"/>
</dbReference>
<name>A0A239X774_9FLAO</name>
<sequence length="852" mass="94890">MNKNTNSKYNLNIKRDKSRLYTIMKLKNYIAGQWIEGTGEGIPLYNAVNGELVAVSDTDGINFDEALQYGRTVGYRNLSKMTFYDRGEMLKKVALYLLERKKKYYELSYKTGATHSDSWVDIEGGFGTFFTYSGLAKRMLPNTPFWVDGDVQKISANGTHLGTHILTPSEGVSVQINAYNFPVWGMLEKLSTSLLAGVPGIVKPATPGSYLTNAVFQDMIESGLLPEGAIQLVCGEPGNILDYVQDGDSVLFTGSAYTGRKLKSLPSIAGNAVRFNMEADSLNASILGLDAKPGTPEFDLFIREVRNEMTTKAGQKCTAIRRIIVPENWVGDVQNALSKALDQTKIGNPLNRETRMGSIVGKKELEVLSQKLEKLKAETELVYDGQHELVDADFESGAFMSPKVFFNDKPFEKNISHELEAFGPVSTMMPYRDAEEAAALAKRGKGSLVGSIISHDEKFVAETSWKMASSHGRIFVLNRDNAKESTGHGSPLPTLMHGGPGRAGGGEEMGGLNGLHFFLQKTAIQGSPDILTAITKVYTQGADKKYSDKHPFQQYFEEVEVGDSLETAGRTVTEADIVNFSNVSWDHFYAHTDATSLSGTIFDQPVAHGYFILSAAAGLFVSGKKGPVIANYGLENASFFKPVYAGDTITVYLTAKEKINRGVKGRNIPSGVVKWLVEVVNQREEVVCVATILTLVAKKSPFISLNKKEIQKILNGLTPETQPKFGLMTAQNMLEHLEDFLHFSVGKTQPPLLEQNEEQLEKLRDWLYKHKPISQGLKYEGLPENENAPLRYRNLDEAKAKFLESLTEFLIYYKENPLAEHNHPLFHQLNKEMWELFHRKHFTYHFEQFNLI</sequence>
<dbReference type="NCBIfam" id="TIGR02278">
    <property type="entry name" value="PaaN-DH"/>
    <property type="match status" value="1"/>
</dbReference>
<dbReference type="Pfam" id="PF07606">
    <property type="entry name" value="DUF1569"/>
    <property type="match status" value="1"/>
</dbReference>
<accession>A0A239X774</accession>
<dbReference type="PANTHER" id="PTHR43111:SF1">
    <property type="entry name" value="ALDEHYDE DEHYDROGENASE B-RELATED"/>
    <property type="match status" value="1"/>
</dbReference>
<dbReference type="Gene3D" id="3.10.129.10">
    <property type="entry name" value="Hotdog Thioesterase"/>
    <property type="match status" value="1"/>
</dbReference>
<dbReference type="InterPro" id="IPR016162">
    <property type="entry name" value="Ald_DH_N"/>
</dbReference>
<evidence type="ECO:0000259" key="4">
    <source>
        <dbReference type="Pfam" id="PF01575"/>
    </source>
</evidence>
<keyword evidence="6" id="KW-1185">Reference proteome</keyword>
<dbReference type="PANTHER" id="PTHR43111">
    <property type="entry name" value="ALDEHYDE DEHYDROGENASE B-RELATED"/>
    <property type="match status" value="1"/>
</dbReference>
<feature type="region of interest" description="Disordered" evidence="2">
    <location>
        <begin position="482"/>
        <end position="506"/>
    </location>
</feature>
<evidence type="ECO:0000256" key="1">
    <source>
        <dbReference type="ARBA" id="ARBA00023002"/>
    </source>
</evidence>
<dbReference type="Gene3D" id="3.40.309.10">
    <property type="entry name" value="Aldehyde Dehydrogenase, Chain A, domain 2"/>
    <property type="match status" value="1"/>
</dbReference>
<reference evidence="5 6" key="1">
    <citation type="submission" date="2017-06" db="EMBL/GenBank/DDBJ databases">
        <authorList>
            <consortium name="Pathogen Informatics"/>
        </authorList>
    </citation>
    <scope>NUCLEOTIDE SEQUENCE [LARGE SCALE GENOMIC DNA]</scope>
    <source>
        <strain evidence="5 6">NCTC13490</strain>
    </source>
</reference>
<dbReference type="KEGG" id="ctak:4412677_01101"/>
<proteinExistence type="predicted"/>
<dbReference type="InterPro" id="IPR011966">
    <property type="entry name" value="PaaN-DH"/>
</dbReference>
<evidence type="ECO:0000313" key="5">
    <source>
        <dbReference type="EMBL" id="SNV42527.1"/>
    </source>
</evidence>
<dbReference type="Gene3D" id="3.40.605.10">
    <property type="entry name" value="Aldehyde Dehydrogenase, Chain A, domain 1"/>
    <property type="match status" value="1"/>
</dbReference>
<dbReference type="CDD" id="cd07128">
    <property type="entry name" value="ALDH_MaoC-N"/>
    <property type="match status" value="1"/>
</dbReference>
<dbReference type="InterPro" id="IPR011463">
    <property type="entry name" value="DUF1569"/>
</dbReference>
<dbReference type="GO" id="GO:0016620">
    <property type="term" value="F:oxidoreductase activity, acting on the aldehyde or oxo group of donors, NAD or NADP as acceptor"/>
    <property type="evidence" value="ECO:0007669"/>
    <property type="project" value="InterPro"/>
</dbReference>
<dbReference type="NCBIfam" id="NF008868">
    <property type="entry name" value="PRK11903.1"/>
    <property type="match status" value="1"/>
</dbReference>
<evidence type="ECO:0000256" key="2">
    <source>
        <dbReference type="SAM" id="MobiDB-lite"/>
    </source>
</evidence>
<dbReference type="InterPro" id="IPR015590">
    <property type="entry name" value="Aldehyde_DH_dom"/>
</dbReference>
<dbReference type="SUPFAM" id="SSF53720">
    <property type="entry name" value="ALDH-like"/>
    <property type="match status" value="1"/>
</dbReference>
<dbReference type="EC" id="1.2.1.77" evidence="5"/>
<evidence type="ECO:0000313" key="6">
    <source>
        <dbReference type="Proteomes" id="UP000215196"/>
    </source>
</evidence>
<dbReference type="Proteomes" id="UP000215196">
    <property type="component" value="Chromosome 1"/>
</dbReference>
<feature type="domain" description="Aldehyde dehydrogenase" evidence="3">
    <location>
        <begin position="34"/>
        <end position="521"/>
    </location>
</feature>
<keyword evidence="1 5" id="KW-0560">Oxidoreductase</keyword>
<dbReference type="InterPro" id="IPR016161">
    <property type="entry name" value="Ald_DH/histidinol_DH"/>
</dbReference>